<feature type="region of interest" description="Disordered" evidence="1">
    <location>
        <begin position="27"/>
        <end position="49"/>
    </location>
</feature>
<dbReference type="InterPro" id="IPR027904">
    <property type="entry name" value="DUF4587"/>
</dbReference>
<reference evidence="3" key="1">
    <citation type="submission" date="2020-06" db="EMBL/GenBank/DDBJ databases">
        <title>Draft genome of Bugula neritina, a colonial animal packing powerful symbionts and potential medicines.</title>
        <authorList>
            <person name="Rayko M."/>
        </authorList>
    </citation>
    <scope>NUCLEOTIDE SEQUENCE [LARGE SCALE GENOMIC DNA]</scope>
    <source>
        <strain evidence="3">Kwan_BN1</strain>
    </source>
</reference>
<feature type="compositionally biased region" description="Basic and acidic residues" evidence="1">
    <location>
        <begin position="71"/>
        <end position="83"/>
    </location>
</feature>
<evidence type="ECO:0000256" key="1">
    <source>
        <dbReference type="SAM" id="MobiDB-lite"/>
    </source>
</evidence>
<accession>A0A7J7JHE2</accession>
<feature type="domain" description="DUF4587" evidence="2">
    <location>
        <begin position="145"/>
        <end position="215"/>
    </location>
</feature>
<dbReference type="Pfam" id="PF15248">
    <property type="entry name" value="DUF4587"/>
    <property type="match status" value="1"/>
</dbReference>
<dbReference type="PANTHER" id="PTHR28604">
    <property type="match status" value="1"/>
</dbReference>
<dbReference type="PANTHER" id="PTHR28604:SF3">
    <property type="match status" value="1"/>
</dbReference>
<feature type="compositionally biased region" description="Basic and acidic residues" evidence="1">
    <location>
        <begin position="27"/>
        <end position="37"/>
    </location>
</feature>
<sequence>MASMQTNRHDDINEQMTKLQMKLLEQRLDNARKDNPQKELGQGQTRTLDPQKIRYHQEVLKRQELLERIKNTTTQYEDRRSPGRENYINPAISPSPRQNIQPIQTQPIVQPAIVQPVIYQQQPQVLGGVPLIAPTQPPQQGNKSEFYDMLMLQNAQMHQLFMQQMLTQGLQTPKHEPQTLVIEQASQPQPFIPPQPQYITLPNTKRRKSKHYHHYNQLPPIHAEDRPLQVNHIHHTEPRRSTPPVNIARPVTRVESPDYNQVRPRPRPAPTSLPPGKFRVVCHLTSSLRYSIKLYKF</sequence>
<organism evidence="3 4">
    <name type="scientific">Bugula neritina</name>
    <name type="common">Brown bryozoan</name>
    <name type="synonym">Sertularia neritina</name>
    <dbReference type="NCBI Taxonomy" id="10212"/>
    <lineage>
        <taxon>Eukaryota</taxon>
        <taxon>Metazoa</taxon>
        <taxon>Spiralia</taxon>
        <taxon>Lophotrochozoa</taxon>
        <taxon>Bryozoa</taxon>
        <taxon>Gymnolaemata</taxon>
        <taxon>Cheilostomatida</taxon>
        <taxon>Flustrina</taxon>
        <taxon>Buguloidea</taxon>
        <taxon>Bugulidae</taxon>
        <taxon>Bugula</taxon>
    </lineage>
</organism>
<dbReference type="AlphaFoldDB" id="A0A7J7JHE2"/>
<dbReference type="InterPro" id="IPR038915">
    <property type="entry name" value="PRR29-like"/>
</dbReference>
<proteinExistence type="predicted"/>
<feature type="region of interest" description="Disordered" evidence="1">
    <location>
        <begin position="71"/>
        <end position="98"/>
    </location>
</feature>
<evidence type="ECO:0000259" key="2">
    <source>
        <dbReference type="Pfam" id="PF15248"/>
    </source>
</evidence>
<keyword evidence="4" id="KW-1185">Reference proteome</keyword>
<feature type="region of interest" description="Disordered" evidence="1">
    <location>
        <begin position="235"/>
        <end position="272"/>
    </location>
</feature>
<evidence type="ECO:0000313" key="3">
    <source>
        <dbReference type="EMBL" id="KAF6025759.1"/>
    </source>
</evidence>
<dbReference type="EMBL" id="VXIV02002437">
    <property type="protein sequence ID" value="KAF6025759.1"/>
    <property type="molecule type" value="Genomic_DNA"/>
</dbReference>
<protein>
    <recommendedName>
        <fullName evidence="2">DUF4587 domain-containing protein</fullName>
    </recommendedName>
</protein>
<comment type="caution">
    <text evidence="3">The sequence shown here is derived from an EMBL/GenBank/DDBJ whole genome shotgun (WGS) entry which is preliminary data.</text>
</comment>
<dbReference type="Proteomes" id="UP000593567">
    <property type="component" value="Unassembled WGS sequence"/>
</dbReference>
<name>A0A7J7JHE2_BUGNE</name>
<gene>
    <name evidence="3" type="ORF">EB796_016010</name>
</gene>
<evidence type="ECO:0000313" key="4">
    <source>
        <dbReference type="Proteomes" id="UP000593567"/>
    </source>
</evidence>